<comment type="caution">
    <text evidence="1">The sequence shown here is derived from an EMBL/GenBank/DDBJ whole genome shotgun (WGS) entry which is preliminary data.</text>
</comment>
<dbReference type="AlphaFoldDB" id="A0A371YJ44"/>
<gene>
    <name evidence="1" type="ORF">C9E89_021575</name>
</gene>
<evidence type="ECO:0000313" key="1">
    <source>
        <dbReference type="EMBL" id="RFC81493.1"/>
    </source>
</evidence>
<reference evidence="1 2" key="1">
    <citation type="submission" date="2018-08" db="EMBL/GenBank/DDBJ databases">
        <title>The draft genome of Acinetobacter sichuanensis strain WCHAc060041.</title>
        <authorList>
            <person name="Qin J."/>
            <person name="Feng Y."/>
            <person name="Zong Z."/>
        </authorList>
    </citation>
    <scope>NUCLEOTIDE SEQUENCE [LARGE SCALE GENOMIC DNA]</scope>
    <source>
        <strain evidence="1 2">WCHAc060041</strain>
    </source>
</reference>
<name>A0A371YJ44_9GAMM</name>
<organism evidence="1 2">
    <name type="scientific">Acinetobacter sichuanensis</name>
    <dbReference type="NCBI Taxonomy" id="2136183"/>
    <lineage>
        <taxon>Bacteria</taxon>
        <taxon>Pseudomonadati</taxon>
        <taxon>Pseudomonadota</taxon>
        <taxon>Gammaproteobacteria</taxon>
        <taxon>Moraxellales</taxon>
        <taxon>Moraxellaceae</taxon>
        <taxon>Acinetobacter</taxon>
    </lineage>
</organism>
<feature type="non-terminal residue" evidence="1">
    <location>
        <position position="1"/>
    </location>
</feature>
<evidence type="ECO:0000313" key="2">
    <source>
        <dbReference type="Proteomes" id="UP000240957"/>
    </source>
</evidence>
<dbReference type="EMBL" id="PYIX02000091">
    <property type="protein sequence ID" value="RFC81493.1"/>
    <property type="molecule type" value="Genomic_DNA"/>
</dbReference>
<accession>A0A371YJ44</accession>
<proteinExistence type="predicted"/>
<dbReference type="Proteomes" id="UP000240957">
    <property type="component" value="Unassembled WGS sequence"/>
</dbReference>
<protein>
    <submittedName>
        <fullName evidence="1">Uncharacterized protein</fullName>
    </submittedName>
</protein>
<sequence length="59" mass="7082">SYNQSERHRISGLAIARQSYMESYAKYEQYALVKLGDWRVDLDTHLRGYFFKVAEEYDL</sequence>